<feature type="signal peptide" evidence="1">
    <location>
        <begin position="1"/>
        <end position="18"/>
    </location>
</feature>
<dbReference type="OrthoDB" id="7462733at2759"/>
<organism evidence="2 3">
    <name type="scientific">Bombyx mandarina</name>
    <name type="common">Wild silk moth</name>
    <name type="synonym">Wild silkworm</name>
    <dbReference type="NCBI Taxonomy" id="7092"/>
    <lineage>
        <taxon>Eukaryota</taxon>
        <taxon>Metazoa</taxon>
        <taxon>Ecdysozoa</taxon>
        <taxon>Arthropoda</taxon>
        <taxon>Hexapoda</taxon>
        <taxon>Insecta</taxon>
        <taxon>Pterygota</taxon>
        <taxon>Neoptera</taxon>
        <taxon>Endopterygota</taxon>
        <taxon>Lepidoptera</taxon>
        <taxon>Glossata</taxon>
        <taxon>Ditrysia</taxon>
        <taxon>Bombycoidea</taxon>
        <taxon>Bombycidae</taxon>
        <taxon>Bombycinae</taxon>
        <taxon>Bombyx</taxon>
    </lineage>
</organism>
<reference evidence="3" key="1">
    <citation type="submission" date="2025-08" db="UniProtKB">
        <authorList>
            <consortium name="RefSeq"/>
        </authorList>
    </citation>
    <scope>IDENTIFICATION</scope>
    <source>
        <tissue evidence="3">Silk gland</tissue>
    </source>
</reference>
<proteinExistence type="predicted"/>
<protein>
    <submittedName>
        <fullName evidence="3">Uncharacterized protein LOC114251143</fullName>
    </submittedName>
</protein>
<dbReference type="Proteomes" id="UP000504629">
    <property type="component" value="Unplaced"/>
</dbReference>
<dbReference type="RefSeq" id="XP_028041124.1">
    <property type="nucleotide sequence ID" value="XM_028185323.1"/>
</dbReference>
<keyword evidence="2" id="KW-1185">Reference proteome</keyword>
<accession>A0A6J2KLT6</accession>
<evidence type="ECO:0000313" key="3">
    <source>
        <dbReference type="RefSeq" id="XP_028041124.1"/>
    </source>
</evidence>
<feature type="chain" id="PRO_5026974404" evidence="1">
    <location>
        <begin position="19"/>
        <end position="246"/>
    </location>
</feature>
<gene>
    <name evidence="3" type="primary">LOC114251143</name>
</gene>
<dbReference type="AlphaFoldDB" id="A0A6J2KLT6"/>
<dbReference type="KEGG" id="bman:114251143"/>
<evidence type="ECO:0000313" key="2">
    <source>
        <dbReference type="Proteomes" id="UP000504629"/>
    </source>
</evidence>
<keyword evidence="1" id="KW-0732">Signal</keyword>
<dbReference type="GeneID" id="114251143"/>
<evidence type="ECO:0000256" key="1">
    <source>
        <dbReference type="SAM" id="SignalP"/>
    </source>
</evidence>
<sequence length="246" mass="26518">MVFPLLILFISLIYKADSQVCPGPGQFFSPPNLCPYPGQIFPQLVPPCQEIIRPVESVISQPLYPGSPPVATTIIDNTVSNALANAIQLLIVSNLIENTMNTGICPGTFLPYFDSIIKPAPCNPIEYPTQVEMVTVNPCVCESPVIETVTPIYYDASPCPNFAQEVVQIQPSSPSFCSIPSTGFPCSDFLGPPIAPIATEVMFPSAIPAQLTCNFGYMNANVPCVSVNVEPAPYEPCSQFCNGPFY</sequence>
<name>A0A6J2KLT6_BOMMA</name>